<dbReference type="RefSeq" id="WP_096686877.1">
    <property type="nucleotide sequence ID" value="NZ_AP014564.1"/>
</dbReference>
<reference evidence="14 15" key="1">
    <citation type="submission" date="2014-03" db="EMBL/GenBank/DDBJ databases">
        <title>complete genome sequence of Flavobacteriaceae bacterium JBKA-6.</title>
        <authorList>
            <person name="Takano T."/>
            <person name="Nakamura Y."/>
            <person name="Takuma S."/>
            <person name="Yasuike M."/>
            <person name="Matsuyama T."/>
            <person name="Sakai T."/>
            <person name="Fujiwara A."/>
            <person name="Kimoto K."/>
            <person name="Fukuda Y."/>
            <person name="Kondo H."/>
            <person name="Hirono I."/>
            <person name="Nakayasu C."/>
        </authorList>
    </citation>
    <scope>NUCLEOTIDE SEQUENCE [LARGE SCALE GENOMIC DNA]</scope>
    <source>
        <strain evidence="14 15">JBKA-6</strain>
    </source>
</reference>
<keyword evidence="7 11" id="KW-1133">Transmembrane helix</keyword>
<evidence type="ECO:0000256" key="1">
    <source>
        <dbReference type="ARBA" id="ARBA00004651"/>
    </source>
</evidence>
<evidence type="ECO:0000256" key="10">
    <source>
        <dbReference type="PIRNR" id="PIRNR003097"/>
    </source>
</evidence>
<evidence type="ECO:0000313" key="15">
    <source>
        <dbReference type="Proteomes" id="UP000243197"/>
    </source>
</evidence>
<comment type="function">
    <text evidence="10">Required for cell division and gliding motility.</text>
</comment>
<evidence type="ECO:0000256" key="3">
    <source>
        <dbReference type="ARBA" id="ARBA00021907"/>
    </source>
</evidence>
<keyword evidence="4 10" id="KW-1003">Cell membrane</keyword>
<evidence type="ECO:0000256" key="6">
    <source>
        <dbReference type="ARBA" id="ARBA00022692"/>
    </source>
</evidence>
<evidence type="ECO:0000259" key="13">
    <source>
        <dbReference type="Pfam" id="PF18075"/>
    </source>
</evidence>
<gene>
    <name evidence="14" type="ORF">JBKA6_1231</name>
</gene>
<feature type="transmembrane region" description="Helical" evidence="11">
    <location>
        <begin position="14"/>
        <end position="37"/>
    </location>
</feature>
<dbReference type="InterPro" id="IPR003838">
    <property type="entry name" value="ABC3_permease_C"/>
</dbReference>
<feature type="transmembrane region" description="Helical" evidence="11">
    <location>
        <begin position="216"/>
        <end position="238"/>
    </location>
</feature>
<evidence type="ECO:0000256" key="4">
    <source>
        <dbReference type="ARBA" id="ARBA00022475"/>
    </source>
</evidence>
<feature type="domain" description="ABC3 transporter permease C-terminal" evidence="12">
    <location>
        <begin position="166"/>
        <end position="283"/>
    </location>
</feature>
<feature type="domain" description="FtsX extracellular" evidence="13">
    <location>
        <begin position="51"/>
        <end position="144"/>
    </location>
</feature>
<dbReference type="PIRSF" id="PIRSF003097">
    <property type="entry name" value="FtsX"/>
    <property type="match status" value="1"/>
</dbReference>
<name>A0A1J1E5B1_9FLAO</name>
<keyword evidence="10" id="KW-0997">Cell inner membrane</keyword>
<evidence type="ECO:0000256" key="11">
    <source>
        <dbReference type="SAM" id="Phobius"/>
    </source>
</evidence>
<dbReference type="OrthoDB" id="9813411at2"/>
<dbReference type="Gene3D" id="3.30.70.3040">
    <property type="match status" value="1"/>
</dbReference>
<dbReference type="GO" id="GO:0005886">
    <property type="term" value="C:plasma membrane"/>
    <property type="evidence" value="ECO:0007669"/>
    <property type="project" value="UniProtKB-SubCell"/>
</dbReference>
<comment type="similarity">
    <text evidence="2 10">Belongs to the ABC-4 integral membrane protein family. FtsX subfamily.</text>
</comment>
<evidence type="ECO:0000256" key="9">
    <source>
        <dbReference type="ARBA" id="ARBA00023306"/>
    </source>
</evidence>
<evidence type="ECO:0000256" key="7">
    <source>
        <dbReference type="ARBA" id="ARBA00022989"/>
    </source>
</evidence>
<keyword evidence="6 11" id="KW-0812">Transmembrane</keyword>
<dbReference type="AlphaFoldDB" id="A0A1J1E5B1"/>
<feature type="transmembrane region" description="Helical" evidence="11">
    <location>
        <begin position="250"/>
        <end position="276"/>
    </location>
</feature>
<dbReference type="Proteomes" id="UP000243197">
    <property type="component" value="Chromosome"/>
</dbReference>
<dbReference type="PANTHER" id="PTHR47755">
    <property type="entry name" value="CELL DIVISION PROTEIN FTSX"/>
    <property type="match status" value="1"/>
</dbReference>
<keyword evidence="5 10" id="KW-0132">Cell division</keyword>
<accession>A0A1J1E5B1</accession>
<dbReference type="Pfam" id="PF18075">
    <property type="entry name" value="FtsX_ECD"/>
    <property type="match status" value="1"/>
</dbReference>
<dbReference type="InterPro" id="IPR004513">
    <property type="entry name" value="FtsX"/>
</dbReference>
<keyword evidence="15" id="KW-1185">Reference proteome</keyword>
<dbReference type="Pfam" id="PF02687">
    <property type="entry name" value="FtsX"/>
    <property type="match status" value="1"/>
</dbReference>
<keyword evidence="9 10" id="KW-0131">Cell cycle</keyword>
<evidence type="ECO:0000256" key="2">
    <source>
        <dbReference type="ARBA" id="ARBA00007379"/>
    </source>
</evidence>
<organism evidence="14 15">
    <name type="scientific">Ichthyobacterium seriolicida</name>
    <dbReference type="NCBI Taxonomy" id="242600"/>
    <lineage>
        <taxon>Bacteria</taxon>
        <taxon>Pseudomonadati</taxon>
        <taxon>Bacteroidota</taxon>
        <taxon>Flavobacteriia</taxon>
        <taxon>Flavobacteriales</taxon>
        <taxon>Ichthyobacteriaceae</taxon>
        <taxon>Ichthyobacterium</taxon>
    </lineage>
</organism>
<evidence type="ECO:0000256" key="8">
    <source>
        <dbReference type="ARBA" id="ARBA00023136"/>
    </source>
</evidence>
<dbReference type="KEGG" id="ise:JBKA6_1231"/>
<evidence type="ECO:0000313" key="14">
    <source>
        <dbReference type="EMBL" id="BAV95244.1"/>
    </source>
</evidence>
<dbReference type="InterPro" id="IPR040690">
    <property type="entry name" value="FtsX_ECD"/>
</dbReference>
<evidence type="ECO:0000256" key="5">
    <source>
        <dbReference type="ARBA" id="ARBA00022618"/>
    </source>
</evidence>
<evidence type="ECO:0000259" key="12">
    <source>
        <dbReference type="Pfam" id="PF02687"/>
    </source>
</evidence>
<protein>
    <recommendedName>
        <fullName evidence="3 10">Cell division protein FtsX</fullName>
    </recommendedName>
</protein>
<proteinExistence type="inferred from homology"/>
<comment type="subcellular location">
    <subcellularLocation>
        <location evidence="10">Cell inner membrane</location>
    </subcellularLocation>
    <subcellularLocation>
        <location evidence="1">Cell membrane</location>
        <topology evidence="1">Multi-pass membrane protein</topology>
    </subcellularLocation>
</comment>
<dbReference type="EMBL" id="AP014564">
    <property type="protein sequence ID" value="BAV95244.1"/>
    <property type="molecule type" value="Genomic_DNA"/>
</dbReference>
<keyword evidence="8 10" id="KW-0472">Membrane</keyword>
<sequence length="289" mass="33261">MAQDNYDKTRLRSAYTYVVISVSLVLLTLSILGFLVLNSKFLSDHIKENLKLSIFFKEDVNSLELKKIEKSLRLREYIKSVDYISKDRAGQILKRDLGEDFIDFIGYNPLSESMDIKLKSYYVDPDNIKKLEDELIDNPIVLDVSYDSYLVKRIVNNINKVSMYLIIISSIFILISIILINNSIRLALYSKRFLIKTMQLVGATEWFISKPFLLKSISIGITSSVISSALFFSGLYYVDKVFPNIITDNMMTFVILVLGIFISGIVILLLSTFIMLRRLLHISAQQMHY</sequence>
<dbReference type="PANTHER" id="PTHR47755:SF1">
    <property type="entry name" value="CELL DIVISION PROTEIN FTSX"/>
    <property type="match status" value="1"/>
</dbReference>
<dbReference type="GO" id="GO:0051301">
    <property type="term" value="P:cell division"/>
    <property type="evidence" value="ECO:0007669"/>
    <property type="project" value="UniProtKB-KW"/>
</dbReference>
<feature type="transmembrane region" description="Helical" evidence="11">
    <location>
        <begin position="161"/>
        <end position="181"/>
    </location>
</feature>